<dbReference type="Proteomes" id="UP000248882">
    <property type="component" value="Unassembled WGS sequence"/>
</dbReference>
<dbReference type="SUPFAM" id="SSF159888">
    <property type="entry name" value="YdhG-like"/>
    <property type="match status" value="1"/>
</dbReference>
<gene>
    <name evidence="2" type="ORF">LV85_03289</name>
</gene>
<dbReference type="InterPro" id="IPR014922">
    <property type="entry name" value="YdhG-like"/>
</dbReference>
<dbReference type="Pfam" id="PF08818">
    <property type="entry name" value="DUF1801"/>
    <property type="match status" value="1"/>
</dbReference>
<evidence type="ECO:0000259" key="1">
    <source>
        <dbReference type="Pfam" id="PF08818"/>
    </source>
</evidence>
<evidence type="ECO:0000313" key="2">
    <source>
        <dbReference type="EMBL" id="PZX49158.1"/>
    </source>
</evidence>
<dbReference type="RefSeq" id="WP_111321373.1">
    <property type="nucleotide sequence ID" value="NZ_QKZT01000016.1"/>
</dbReference>
<sequence>MDLNTSSEVASVFAKYPDFVKDKMLHLRKLVLEVATEIGLSSLEETLKWGEPSFLAKKGSTIRMDWKAKSPDQYAMYFKCTSKLVPSFRLAYDEIFDYEGNRAIIFKLDDEIPEAALKNCIKAALCYHQVKQLPMLGL</sequence>
<comment type="caution">
    <text evidence="2">The sequence shown here is derived from an EMBL/GenBank/DDBJ whole genome shotgun (WGS) entry which is preliminary data.</text>
</comment>
<proteinExistence type="predicted"/>
<name>A0A2W7QL19_9BACT</name>
<dbReference type="OrthoDB" id="328972at2"/>
<organism evidence="2 3">
    <name type="scientific">Algoriphagus chordae</name>
    <dbReference type="NCBI Taxonomy" id="237019"/>
    <lineage>
        <taxon>Bacteria</taxon>
        <taxon>Pseudomonadati</taxon>
        <taxon>Bacteroidota</taxon>
        <taxon>Cytophagia</taxon>
        <taxon>Cytophagales</taxon>
        <taxon>Cyclobacteriaceae</taxon>
        <taxon>Algoriphagus</taxon>
    </lineage>
</organism>
<protein>
    <submittedName>
        <fullName evidence="2">Uncharacterized protein DUF1801</fullName>
    </submittedName>
</protein>
<feature type="domain" description="YdhG-like" evidence="1">
    <location>
        <begin position="21"/>
        <end position="125"/>
    </location>
</feature>
<reference evidence="2 3" key="1">
    <citation type="submission" date="2018-06" db="EMBL/GenBank/DDBJ databases">
        <title>Genomic Encyclopedia of Archaeal and Bacterial Type Strains, Phase II (KMG-II): from individual species to whole genera.</title>
        <authorList>
            <person name="Goeker M."/>
        </authorList>
    </citation>
    <scope>NUCLEOTIDE SEQUENCE [LARGE SCALE GENOMIC DNA]</scope>
    <source>
        <strain evidence="2 3">DSM 19830</strain>
    </source>
</reference>
<keyword evidence="3" id="KW-1185">Reference proteome</keyword>
<dbReference type="EMBL" id="QKZT01000016">
    <property type="protein sequence ID" value="PZX49158.1"/>
    <property type="molecule type" value="Genomic_DNA"/>
</dbReference>
<accession>A0A2W7QL19</accession>
<dbReference type="AlphaFoldDB" id="A0A2W7QL19"/>
<evidence type="ECO:0000313" key="3">
    <source>
        <dbReference type="Proteomes" id="UP000248882"/>
    </source>
</evidence>